<accession>A0ACB8UTV4</accession>
<gene>
    <name evidence="1" type="ORF">LOY88_004383</name>
</gene>
<reference evidence="1" key="1">
    <citation type="journal article" date="2022" name="bioRxiv">
        <title>Population genetic analysis of Ophidiomyces ophidiicola, the causative agent of snake fungal disease, indicates recent introductions to the USA.</title>
        <authorList>
            <person name="Ladner J.T."/>
            <person name="Palmer J.M."/>
            <person name="Ettinger C.L."/>
            <person name="Stajich J.E."/>
            <person name="Farrell T.M."/>
            <person name="Glorioso B.M."/>
            <person name="Lawson B."/>
            <person name="Price S.J."/>
            <person name="Stengle A.G."/>
            <person name="Grear D.A."/>
            <person name="Lorch J.M."/>
        </authorList>
    </citation>
    <scope>NUCLEOTIDE SEQUENCE</scope>
    <source>
        <strain evidence="1">NWHC 24266-5</strain>
    </source>
</reference>
<dbReference type="EMBL" id="JALBCA010000065">
    <property type="protein sequence ID" value="KAI2384960.1"/>
    <property type="molecule type" value="Genomic_DNA"/>
</dbReference>
<sequence>MLAQLFTALALSACFAGALPTTPRDVSANTEACAAVHIMSARGSNQAAGEGSTLAPVATALAALFTGATREAIVWPAKIIPYDTNSAQGTQAVTRQLTAYVKRCPNSKIVMLGYSQGAHVIGDSLCGGGGVAGIGPVTPPIAREIGNHGTFQSLQSVLLDHR</sequence>
<comment type="caution">
    <text evidence="1">The sequence shown here is derived from an EMBL/GenBank/DDBJ whole genome shotgun (WGS) entry which is preliminary data.</text>
</comment>
<organism evidence="1">
    <name type="scientific">Ophidiomyces ophidiicola</name>
    <dbReference type="NCBI Taxonomy" id="1387563"/>
    <lineage>
        <taxon>Eukaryota</taxon>
        <taxon>Fungi</taxon>
        <taxon>Dikarya</taxon>
        <taxon>Ascomycota</taxon>
        <taxon>Pezizomycotina</taxon>
        <taxon>Eurotiomycetes</taxon>
        <taxon>Eurotiomycetidae</taxon>
        <taxon>Onygenales</taxon>
        <taxon>Onygenaceae</taxon>
        <taxon>Ophidiomyces</taxon>
    </lineage>
</organism>
<evidence type="ECO:0000313" key="1">
    <source>
        <dbReference type="EMBL" id="KAI2384960.1"/>
    </source>
</evidence>
<protein>
    <submittedName>
        <fullName evidence="1">Uncharacterized protein</fullName>
    </submittedName>
</protein>
<proteinExistence type="predicted"/>
<name>A0ACB8UTV4_9EURO</name>